<dbReference type="PROSITE" id="PS01209">
    <property type="entry name" value="LDLRA_1"/>
    <property type="match status" value="1"/>
</dbReference>
<dbReference type="CDD" id="cd00112">
    <property type="entry name" value="LDLa"/>
    <property type="match status" value="1"/>
</dbReference>
<dbReference type="InterPro" id="IPR036055">
    <property type="entry name" value="LDL_receptor-like_sf"/>
</dbReference>
<evidence type="ECO:0000313" key="4">
    <source>
        <dbReference type="Proteomes" id="UP001176961"/>
    </source>
</evidence>
<dbReference type="EMBL" id="CATQJL010000001">
    <property type="protein sequence ID" value="CAJ0588034.1"/>
    <property type="molecule type" value="Genomic_DNA"/>
</dbReference>
<sequence>MVSPAFLLITCLLSLSSAKHKHDRSQRANLAAWKTTECAILNGQHTEPCPSPDSNGEWPCIRYSDLCNGQRDCPNGEDESAVHCYFHELHRAELDAIREKTHRMIVEFNRRTKPL</sequence>
<dbReference type="InterPro" id="IPR023415">
    <property type="entry name" value="LDLR_class-A_CS"/>
</dbReference>
<comment type="caution">
    <text evidence="2">Lacks conserved residue(s) required for the propagation of feature annotation.</text>
</comment>
<dbReference type="PROSITE" id="PS50068">
    <property type="entry name" value="LDLRA_2"/>
    <property type="match status" value="1"/>
</dbReference>
<dbReference type="Proteomes" id="UP001176961">
    <property type="component" value="Unassembled WGS sequence"/>
</dbReference>
<protein>
    <submittedName>
        <fullName evidence="3">Uncharacterized protein</fullName>
    </submittedName>
</protein>
<dbReference type="AlphaFoldDB" id="A0AA36DKH1"/>
<proteinExistence type="predicted"/>
<keyword evidence="4" id="KW-1185">Reference proteome</keyword>
<comment type="caution">
    <text evidence="3">The sequence shown here is derived from an EMBL/GenBank/DDBJ whole genome shotgun (WGS) entry which is preliminary data.</text>
</comment>
<dbReference type="GO" id="GO:0043410">
    <property type="term" value="P:positive regulation of MAPK cascade"/>
    <property type="evidence" value="ECO:0007669"/>
    <property type="project" value="TreeGrafter"/>
</dbReference>
<dbReference type="PANTHER" id="PTHR21105">
    <property type="entry name" value="GH16255P"/>
    <property type="match status" value="1"/>
</dbReference>
<evidence type="ECO:0000313" key="3">
    <source>
        <dbReference type="EMBL" id="CAJ0588034.1"/>
    </source>
</evidence>
<evidence type="ECO:0000256" key="2">
    <source>
        <dbReference type="PROSITE-ProRule" id="PRU00124"/>
    </source>
</evidence>
<dbReference type="Gene3D" id="4.10.400.10">
    <property type="entry name" value="Low-density Lipoprotein Receptor"/>
    <property type="match status" value="1"/>
</dbReference>
<evidence type="ECO:0000256" key="1">
    <source>
        <dbReference type="ARBA" id="ARBA00023157"/>
    </source>
</evidence>
<accession>A0AA36DKH1</accession>
<gene>
    <name evidence="3" type="ORF">CYNAS_LOCUS17</name>
</gene>
<dbReference type="Pfam" id="PF00057">
    <property type="entry name" value="Ldl_recept_a"/>
    <property type="match status" value="1"/>
</dbReference>
<dbReference type="GO" id="GO:0030297">
    <property type="term" value="F:transmembrane receptor protein tyrosine kinase activator activity"/>
    <property type="evidence" value="ECO:0007669"/>
    <property type="project" value="TreeGrafter"/>
</dbReference>
<name>A0AA36DKH1_CYLNA</name>
<dbReference type="SUPFAM" id="SSF57424">
    <property type="entry name" value="LDL receptor-like module"/>
    <property type="match status" value="1"/>
</dbReference>
<organism evidence="3 4">
    <name type="scientific">Cylicocyclus nassatus</name>
    <name type="common">Nematode worm</name>
    <dbReference type="NCBI Taxonomy" id="53992"/>
    <lineage>
        <taxon>Eukaryota</taxon>
        <taxon>Metazoa</taxon>
        <taxon>Ecdysozoa</taxon>
        <taxon>Nematoda</taxon>
        <taxon>Chromadorea</taxon>
        <taxon>Rhabditida</taxon>
        <taxon>Rhabditina</taxon>
        <taxon>Rhabditomorpha</taxon>
        <taxon>Strongyloidea</taxon>
        <taxon>Strongylidae</taxon>
        <taxon>Cylicocyclus</taxon>
    </lineage>
</organism>
<dbReference type="PANTHER" id="PTHR21105:SF0">
    <property type="entry name" value="GH16255P"/>
    <property type="match status" value="1"/>
</dbReference>
<dbReference type="GO" id="GO:0043195">
    <property type="term" value="C:terminal bouton"/>
    <property type="evidence" value="ECO:0007669"/>
    <property type="project" value="TreeGrafter"/>
</dbReference>
<keyword evidence="1" id="KW-1015">Disulfide bond</keyword>
<dbReference type="InterPro" id="IPR002172">
    <property type="entry name" value="LDrepeatLR_classA_rpt"/>
</dbReference>
<reference evidence="3" key="1">
    <citation type="submission" date="2023-07" db="EMBL/GenBank/DDBJ databases">
        <authorList>
            <consortium name="CYATHOMIX"/>
        </authorList>
    </citation>
    <scope>NUCLEOTIDE SEQUENCE</scope>
    <source>
        <strain evidence="3">N/A</strain>
    </source>
</reference>